<accession>A0A368X6V5</accession>
<dbReference type="GO" id="GO:0016787">
    <property type="term" value="F:hydrolase activity"/>
    <property type="evidence" value="ECO:0007669"/>
    <property type="project" value="UniProtKB-KW"/>
</dbReference>
<dbReference type="SUPFAM" id="SSF53474">
    <property type="entry name" value="alpha/beta-Hydrolases"/>
    <property type="match status" value="1"/>
</dbReference>
<dbReference type="Proteomes" id="UP000252585">
    <property type="component" value="Unassembled WGS sequence"/>
</dbReference>
<dbReference type="PANTHER" id="PTHR48081:SF6">
    <property type="entry name" value="PEPTIDASE S9 PROLYL OLIGOPEPTIDASE CATALYTIC DOMAIN-CONTAINING PROTEIN"/>
    <property type="match status" value="1"/>
</dbReference>
<evidence type="ECO:0000259" key="2">
    <source>
        <dbReference type="Pfam" id="PF20434"/>
    </source>
</evidence>
<proteinExistence type="predicted"/>
<dbReference type="InterPro" id="IPR049492">
    <property type="entry name" value="BD-FAE-like_dom"/>
</dbReference>
<evidence type="ECO:0000313" key="3">
    <source>
        <dbReference type="EMBL" id="RCW63741.1"/>
    </source>
</evidence>
<dbReference type="Pfam" id="PF20434">
    <property type="entry name" value="BD-FAE"/>
    <property type="match status" value="1"/>
</dbReference>
<dbReference type="OrthoDB" id="9794725at2"/>
<reference evidence="3 4" key="1">
    <citation type="submission" date="2018-07" db="EMBL/GenBank/DDBJ databases">
        <title>Genomic Encyclopedia of Type Strains, Phase IV (KMG-IV): sequencing the most valuable type-strain genomes for metagenomic binning, comparative biology and taxonomic classification.</title>
        <authorList>
            <person name="Goeker M."/>
        </authorList>
    </citation>
    <scope>NUCLEOTIDE SEQUENCE [LARGE SCALE GENOMIC DNA]</scope>
    <source>
        <strain evidence="3 4">DSM 27696</strain>
    </source>
</reference>
<keyword evidence="4" id="KW-1185">Reference proteome</keyword>
<feature type="domain" description="BD-FAE-like" evidence="2">
    <location>
        <begin position="30"/>
        <end position="216"/>
    </location>
</feature>
<organism evidence="3 4">
    <name type="scientific">Saliterribacillus persicus</name>
    <dbReference type="NCBI Taxonomy" id="930114"/>
    <lineage>
        <taxon>Bacteria</taxon>
        <taxon>Bacillati</taxon>
        <taxon>Bacillota</taxon>
        <taxon>Bacilli</taxon>
        <taxon>Bacillales</taxon>
        <taxon>Bacillaceae</taxon>
        <taxon>Saliterribacillus</taxon>
    </lineage>
</organism>
<dbReference type="RefSeq" id="WP_114354111.1">
    <property type="nucleotide sequence ID" value="NZ_QPJJ01000016.1"/>
</dbReference>
<evidence type="ECO:0000256" key="1">
    <source>
        <dbReference type="ARBA" id="ARBA00022801"/>
    </source>
</evidence>
<protein>
    <submittedName>
        <fullName evidence="3">Acetyl esterase/lipase</fullName>
    </submittedName>
</protein>
<gene>
    <name evidence="3" type="ORF">DFR57_11620</name>
</gene>
<comment type="caution">
    <text evidence="3">The sequence shown here is derived from an EMBL/GenBank/DDBJ whole genome shotgun (WGS) entry which is preliminary data.</text>
</comment>
<dbReference type="InterPro" id="IPR029058">
    <property type="entry name" value="AB_hydrolase_fold"/>
</dbReference>
<dbReference type="AlphaFoldDB" id="A0A368X6V5"/>
<name>A0A368X6V5_9BACI</name>
<keyword evidence="1" id="KW-0378">Hydrolase</keyword>
<dbReference type="PANTHER" id="PTHR48081">
    <property type="entry name" value="AB HYDROLASE SUPERFAMILY PROTEIN C4A8.06C"/>
    <property type="match status" value="1"/>
</dbReference>
<dbReference type="Gene3D" id="3.40.50.1820">
    <property type="entry name" value="alpha/beta hydrolase"/>
    <property type="match status" value="1"/>
</dbReference>
<sequence length="262" mass="29644">MEITNRLDNEEEDRDINQDCPVLSPYLLERESKSPFILILPGGGYGHRAYHEGKPVAEWLNRNGISCAVLHYRVAPNQAPLPYDDASYAMRLVRSKAKEWKVDSDRIGILGFSAGGHLAATVSNYFDDGIKNDEDPVMRYSSRPDLHVLAYPVITMGKHTHQGSRENLLSANAIKEDIDKYSIENSVTSKTPPAFIWSTENDQAVDIENSLLYASALRNNKIPFALHIFEDGRHGLGLAEDHIEVAKWKDVCIDWLRRHNFK</sequence>
<dbReference type="InterPro" id="IPR050300">
    <property type="entry name" value="GDXG_lipolytic_enzyme"/>
</dbReference>
<dbReference type="EMBL" id="QPJJ01000016">
    <property type="protein sequence ID" value="RCW63741.1"/>
    <property type="molecule type" value="Genomic_DNA"/>
</dbReference>
<evidence type="ECO:0000313" key="4">
    <source>
        <dbReference type="Proteomes" id="UP000252585"/>
    </source>
</evidence>